<dbReference type="RefSeq" id="WP_185661502.1">
    <property type="nucleotide sequence ID" value="NZ_CAWPOO010000013.1"/>
</dbReference>
<gene>
    <name evidence="1" type="ORF">H5P27_16370</name>
</gene>
<organism evidence="1 2">
    <name type="scientific">Pelagicoccus albus</name>
    <dbReference type="NCBI Taxonomy" id="415222"/>
    <lineage>
        <taxon>Bacteria</taxon>
        <taxon>Pseudomonadati</taxon>
        <taxon>Verrucomicrobiota</taxon>
        <taxon>Opitutia</taxon>
        <taxon>Puniceicoccales</taxon>
        <taxon>Pelagicoccaceae</taxon>
        <taxon>Pelagicoccus</taxon>
    </lineage>
</organism>
<proteinExistence type="predicted"/>
<dbReference type="AlphaFoldDB" id="A0A7X1B947"/>
<protein>
    <submittedName>
        <fullName evidence="1">Uncharacterized protein</fullName>
    </submittedName>
</protein>
<dbReference type="EMBL" id="JACHVC010000013">
    <property type="protein sequence ID" value="MBC2607629.1"/>
    <property type="molecule type" value="Genomic_DNA"/>
</dbReference>
<keyword evidence="2" id="KW-1185">Reference proteome</keyword>
<comment type="caution">
    <text evidence="1">The sequence shown here is derived from an EMBL/GenBank/DDBJ whole genome shotgun (WGS) entry which is preliminary data.</text>
</comment>
<name>A0A7X1B947_9BACT</name>
<evidence type="ECO:0000313" key="2">
    <source>
        <dbReference type="Proteomes" id="UP000526501"/>
    </source>
</evidence>
<dbReference type="Proteomes" id="UP000526501">
    <property type="component" value="Unassembled WGS sequence"/>
</dbReference>
<reference evidence="1 2" key="1">
    <citation type="submission" date="2020-07" db="EMBL/GenBank/DDBJ databases">
        <authorList>
            <person name="Feng X."/>
        </authorList>
    </citation>
    <scope>NUCLEOTIDE SEQUENCE [LARGE SCALE GENOMIC DNA]</scope>
    <source>
        <strain evidence="1 2">JCM23202</strain>
    </source>
</reference>
<sequence>MIVDFPKPGGFASLTTTTPKLDSVPLGKVLRGLSDRLSIEDPALVDDSLELFLDENTRFANASRVASLSCPHALKAWAAERLPSIGISYGISNRINQKEIEANLDEQAPLCLVEFAEDLSLIACYCREITELKIEGNPHSHGLEFRFAFYGSTKSEPREIIEAASIHALLNEGVRNNCLRKRVFASEGKIEAECIALRKKVRLGFSPVF</sequence>
<accession>A0A7X1B947</accession>
<evidence type="ECO:0000313" key="1">
    <source>
        <dbReference type="EMBL" id="MBC2607629.1"/>
    </source>
</evidence>